<evidence type="ECO:0000256" key="1">
    <source>
        <dbReference type="SAM" id="MobiDB-lite"/>
    </source>
</evidence>
<dbReference type="Proteomes" id="UP000709295">
    <property type="component" value="Unassembled WGS sequence"/>
</dbReference>
<organism evidence="2 3">
    <name type="scientific">Phytophthora aleatoria</name>
    <dbReference type="NCBI Taxonomy" id="2496075"/>
    <lineage>
        <taxon>Eukaryota</taxon>
        <taxon>Sar</taxon>
        <taxon>Stramenopiles</taxon>
        <taxon>Oomycota</taxon>
        <taxon>Peronosporomycetes</taxon>
        <taxon>Peronosporales</taxon>
        <taxon>Peronosporaceae</taxon>
        <taxon>Phytophthora</taxon>
    </lineage>
</organism>
<name>A0A8J5IHP5_9STRA</name>
<feature type="region of interest" description="Disordered" evidence="1">
    <location>
        <begin position="74"/>
        <end position="101"/>
    </location>
</feature>
<reference evidence="2" key="1">
    <citation type="submission" date="2021-01" db="EMBL/GenBank/DDBJ databases">
        <title>Phytophthora aleatoria, a newly-described species from Pinus radiata is distinct from Phytophthora cactorum isolates based on comparative genomics.</title>
        <authorList>
            <person name="Mcdougal R."/>
            <person name="Panda P."/>
            <person name="Williams N."/>
            <person name="Studholme D.J."/>
        </authorList>
    </citation>
    <scope>NUCLEOTIDE SEQUENCE</scope>
    <source>
        <strain evidence="2">NZFS 4037</strain>
    </source>
</reference>
<comment type="caution">
    <text evidence="2">The sequence shown here is derived from an EMBL/GenBank/DDBJ whole genome shotgun (WGS) entry which is preliminary data.</text>
</comment>
<feature type="non-terminal residue" evidence="2">
    <location>
        <position position="1"/>
    </location>
</feature>
<proteinExistence type="predicted"/>
<dbReference type="EMBL" id="JAENGY010000472">
    <property type="protein sequence ID" value="KAG6962208.1"/>
    <property type="molecule type" value="Genomic_DNA"/>
</dbReference>
<protein>
    <submittedName>
        <fullName evidence="2">Uncharacterized protein</fullName>
    </submittedName>
</protein>
<evidence type="ECO:0000313" key="2">
    <source>
        <dbReference type="EMBL" id="KAG6962208.1"/>
    </source>
</evidence>
<evidence type="ECO:0000313" key="3">
    <source>
        <dbReference type="Proteomes" id="UP000709295"/>
    </source>
</evidence>
<gene>
    <name evidence="2" type="ORF">JG688_00008717</name>
</gene>
<dbReference type="AlphaFoldDB" id="A0A8J5IHP5"/>
<accession>A0A8J5IHP5</accession>
<keyword evidence="3" id="KW-1185">Reference proteome</keyword>
<sequence length="189" mass="20374">PIAYARLIRSGEAVCRENFQAATGVCSDANRAAEKKADQQAFRRISGELFQFSDDAFDSAMSQFDEWWHNLRQGQTVIPPPHSSGSSGHHDNSEGGEGADGGGLEVVAPLIAVAVDSPGIGENVQNTKSKNWGGESFPPGLGDKTEIGAGQWPSHGCWSSFQLAITMHQQSFTHYRIAPSTKITKFINN</sequence>